<feature type="domain" description="RNA polymerase sigma factor 70 region 4 type 2" evidence="6">
    <location>
        <begin position="110"/>
        <end position="160"/>
    </location>
</feature>
<dbReference type="Gene3D" id="1.10.1740.10">
    <property type="match status" value="1"/>
</dbReference>
<evidence type="ECO:0000256" key="3">
    <source>
        <dbReference type="ARBA" id="ARBA00023082"/>
    </source>
</evidence>
<dbReference type="InterPro" id="IPR013324">
    <property type="entry name" value="RNA_pol_sigma_r3/r4-like"/>
</dbReference>
<reference evidence="8 9" key="1">
    <citation type="submission" date="2021-05" db="EMBL/GenBank/DDBJ databases">
        <title>Novel Bacillus species.</title>
        <authorList>
            <person name="Liu G."/>
        </authorList>
    </citation>
    <scope>NUCLEOTIDE SEQUENCE [LARGE SCALE GENOMIC DNA]</scope>
    <source>
        <strain evidence="8 9">FJAT-49705</strain>
    </source>
</reference>
<dbReference type="InterPro" id="IPR013325">
    <property type="entry name" value="RNA_pol_sigma_r2"/>
</dbReference>
<organism evidence="8 9">
    <name type="scientific">Cytobacillus citreus</name>
    <dbReference type="NCBI Taxonomy" id="2833586"/>
    <lineage>
        <taxon>Bacteria</taxon>
        <taxon>Bacillati</taxon>
        <taxon>Bacillota</taxon>
        <taxon>Bacilli</taxon>
        <taxon>Bacillales</taxon>
        <taxon>Bacillaceae</taxon>
        <taxon>Cytobacillus</taxon>
    </lineage>
</organism>
<feature type="domain" description="RNA polymerase sigma-70 region 2" evidence="5">
    <location>
        <begin position="21"/>
        <end position="87"/>
    </location>
</feature>
<dbReference type="InterPro" id="IPR014284">
    <property type="entry name" value="RNA_pol_sigma-70_dom"/>
</dbReference>
<sequence>MKTLELVQQAINGDKQAFQQLIREVRPKLVRIAGYYVKNEYDMADIVQEATFKAYMAIHKLKNPNYFLTWITRIVINCAFDFLKKQKQHNPLSQKEEPSVDPAFDIQLYMKEAVAKLTEKQRQVIVLKYFEDLTIQEIAKLLDAPLGTVKTYLHKGLAQLRKELHVVQEKSPKVTEPKLTIEEAIKMVKDELKNRALSILEIPKHFSPVIEDYIKHEKEKGEAFFTWSTEDEEENIEITLNEDGDLLSLTIDMKEMTEEQVEMTLEEKRNRAEAFLTDHYPDALRTLRLFQEKKLENGVTRFNYEQIVFNLPLNLAGCYIDVNNKGIIVNFRYHGIKPVPNIPKELVAKEALVDKLKEQLSFKLQLVYFPEGVYDKYAKKLRLVYEHTPSYLKFRAGDLEPNLLVDIEEEGGKYIPLAPSNKKIIQRRSIEEIVGVTSEMEIIREVDWGSEIGKVWRERDWQEDHEDLSLNGYFERRNEETVKAFINKETGKVAKFMWFKERKGELQLTREECLEKAVDFLQIMIPDYHLYLDLLDREFDKDDEDNSQKEVFTFKVKSQSGYPVFLEIIHIAVNCTTGEIDHYSGLSFDVGLLSKVPSKPSISEEEARRIYFDHLDFQLSWQTDYESNEEKRYLEYEVCAKDSKKKIRYIDALTGELLCSEI</sequence>
<dbReference type="PANTHER" id="PTHR43133:SF51">
    <property type="entry name" value="RNA POLYMERASE SIGMA FACTOR"/>
    <property type="match status" value="1"/>
</dbReference>
<dbReference type="Pfam" id="PF08281">
    <property type="entry name" value="Sigma70_r4_2"/>
    <property type="match status" value="1"/>
</dbReference>
<dbReference type="NCBIfam" id="TIGR02937">
    <property type="entry name" value="sigma70-ECF"/>
    <property type="match status" value="1"/>
</dbReference>
<evidence type="ECO:0000256" key="2">
    <source>
        <dbReference type="ARBA" id="ARBA00023015"/>
    </source>
</evidence>
<comment type="caution">
    <text evidence="8">The sequence shown here is derived from an EMBL/GenBank/DDBJ whole genome shotgun (WGS) entry which is preliminary data.</text>
</comment>
<keyword evidence="3" id="KW-0731">Sigma factor</keyword>
<feature type="domain" description="YcdB/YcdC repeated" evidence="7">
    <location>
        <begin position="426"/>
        <end position="585"/>
    </location>
</feature>
<name>A0ABS5NSZ2_9BACI</name>
<dbReference type="Pfam" id="PF16244">
    <property type="entry name" value="DUF4901"/>
    <property type="match status" value="2"/>
</dbReference>
<dbReference type="PANTHER" id="PTHR43133">
    <property type="entry name" value="RNA POLYMERASE ECF-TYPE SIGMA FACTO"/>
    <property type="match status" value="1"/>
</dbReference>
<proteinExistence type="inferred from homology"/>
<evidence type="ECO:0000259" key="7">
    <source>
        <dbReference type="Pfam" id="PF16244"/>
    </source>
</evidence>
<comment type="similarity">
    <text evidence="1">Belongs to the sigma-70 factor family. ECF subfamily.</text>
</comment>
<evidence type="ECO:0000259" key="6">
    <source>
        <dbReference type="Pfam" id="PF08281"/>
    </source>
</evidence>
<keyword evidence="2" id="KW-0805">Transcription regulation</keyword>
<dbReference type="SUPFAM" id="SSF88946">
    <property type="entry name" value="Sigma2 domain of RNA polymerase sigma factors"/>
    <property type="match status" value="1"/>
</dbReference>
<evidence type="ECO:0000259" key="5">
    <source>
        <dbReference type="Pfam" id="PF04542"/>
    </source>
</evidence>
<dbReference type="InterPro" id="IPR007627">
    <property type="entry name" value="RNA_pol_sigma70_r2"/>
</dbReference>
<gene>
    <name evidence="8" type="ORF">KHA94_10230</name>
</gene>
<dbReference type="EMBL" id="JAGYPM010000002">
    <property type="protein sequence ID" value="MBS4190559.1"/>
    <property type="molecule type" value="Genomic_DNA"/>
</dbReference>
<dbReference type="SUPFAM" id="SSF88659">
    <property type="entry name" value="Sigma3 and sigma4 domains of RNA polymerase sigma factors"/>
    <property type="match status" value="1"/>
</dbReference>
<evidence type="ECO:0000313" key="8">
    <source>
        <dbReference type="EMBL" id="MBS4190559.1"/>
    </source>
</evidence>
<dbReference type="CDD" id="cd06171">
    <property type="entry name" value="Sigma70_r4"/>
    <property type="match status" value="1"/>
</dbReference>
<dbReference type="Gene3D" id="1.10.10.10">
    <property type="entry name" value="Winged helix-like DNA-binding domain superfamily/Winged helix DNA-binding domain"/>
    <property type="match status" value="1"/>
</dbReference>
<protein>
    <submittedName>
        <fullName evidence="8">Sigma-70 family RNA polymerase sigma factor</fullName>
    </submittedName>
</protein>
<feature type="domain" description="YcdB/YcdC repeated" evidence="7">
    <location>
        <begin position="189"/>
        <end position="335"/>
    </location>
</feature>
<dbReference type="Proteomes" id="UP000681027">
    <property type="component" value="Unassembled WGS sequence"/>
</dbReference>
<dbReference type="Pfam" id="PF04542">
    <property type="entry name" value="Sigma70_r2"/>
    <property type="match status" value="1"/>
</dbReference>
<dbReference type="InterPro" id="IPR032599">
    <property type="entry name" value="YcdB/YcdC_rep_domain"/>
</dbReference>
<evidence type="ECO:0000313" key="9">
    <source>
        <dbReference type="Proteomes" id="UP000681027"/>
    </source>
</evidence>
<accession>A0ABS5NSZ2</accession>
<keyword evidence="9" id="KW-1185">Reference proteome</keyword>
<dbReference type="InterPro" id="IPR036388">
    <property type="entry name" value="WH-like_DNA-bd_sf"/>
</dbReference>
<evidence type="ECO:0000256" key="1">
    <source>
        <dbReference type="ARBA" id="ARBA00010641"/>
    </source>
</evidence>
<dbReference type="RefSeq" id="WP_213101995.1">
    <property type="nucleotide sequence ID" value="NZ_JAGYPM010000002.1"/>
</dbReference>
<dbReference type="InterPro" id="IPR013249">
    <property type="entry name" value="RNA_pol_sigma70_r4_t2"/>
</dbReference>
<keyword evidence="4" id="KW-0804">Transcription</keyword>
<dbReference type="InterPro" id="IPR039425">
    <property type="entry name" value="RNA_pol_sigma-70-like"/>
</dbReference>
<evidence type="ECO:0000256" key="4">
    <source>
        <dbReference type="ARBA" id="ARBA00023163"/>
    </source>
</evidence>